<dbReference type="GO" id="GO:0003723">
    <property type="term" value="F:RNA binding"/>
    <property type="evidence" value="ECO:0007669"/>
    <property type="project" value="UniProtKB-UniRule"/>
</dbReference>
<dbReference type="STRING" id="1286171.EAL2_c11970"/>
<dbReference type="HAMAP" id="MF_00073">
    <property type="entry name" value="NusB"/>
    <property type="match status" value="1"/>
</dbReference>
<evidence type="ECO:0000256" key="1">
    <source>
        <dbReference type="ARBA" id="ARBA00005952"/>
    </source>
</evidence>
<feature type="domain" description="NusB/RsmB/TIM44" evidence="7">
    <location>
        <begin position="6"/>
        <end position="129"/>
    </location>
</feature>
<dbReference type="Proteomes" id="UP000019591">
    <property type="component" value="Chromosome"/>
</dbReference>
<dbReference type="HOGENOM" id="CLU_087843_3_3_9"/>
<gene>
    <name evidence="6 8" type="primary">nusB</name>
    <name evidence="8" type="ORF">EAL2_c11970</name>
</gene>
<evidence type="ECO:0000313" key="9">
    <source>
        <dbReference type="Proteomes" id="UP000019591"/>
    </source>
</evidence>
<dbReference type="Pfam" id="PF01029">
    <property type="entry name" value="NusB"/>
    <property type="match status" value="1"/>
</dbReference>
<dbReference type="GO" id="GO:0006353">
    <property type="term" value="P:DNA-templated transcription termination"/>
    <property type="evidence" value="ECO:0007669"/>
    <property type="project" value="UniProtKB-UniRule"/>
</dbReference>
<evidence type="ECO:0000259" key="7">
    <source>
        <dbReference type="Pfam" id="PF01029"/>
    </source>
</evidence>
<evidence type="ECO:0000256" key="3">
    <source>
        <dbReference type="ARBA" id="ARBA00022884"/>
    </source>
</evidence>
<protein>
    <recommendedName>
        <fullName evidence="6">Transcription antitermination protein NusB</fullName>
    </recommendedName>
    <alternativeName>
        <fullName evidence="6">Antitermination factor NusB</fullName>
    </alternativeName>
</protein>
<dbReference type="GO" id="GO:0005829">
    <property type="term" value="C:cytosol"/>
    <property type="evidence" value="ECO:0007669"/>
    <property type="project" value="TreeGrafter"/>
</dbReference>
<keyword evidence="5 6" id="KW-0804">Transcription</keyword>
<comment type="similarity">
    <text evidence="1 6">Belongs to the NusB family.</text>
</comment>
<reference evidence="8 9" key="1">
    <citation type="journal article" date="2014" name="Genome Announc.">
        <title>Complete Genome Sequence of Amino Acid-Utilizing Eubacterium acidaminophilum al-2 (DSM 3953).</title>
        <authorList>
            <person name="Poehlein A."/>
            <person name="Andreesen J.R."/>
            <person name="Daniel R."/>
        </authorList>
    </citation>
    <scope>NUCLEOTIDE SEQUENCE [LARGE SCALE GENOMIC DNA]</scope>
    <source>
        <strain evidence="8 9">DSM 3953</strain>
    </source>
</reference>
<keyword evidence="2 6" id="KW-0889">Transcription antitermination</keyword>
<dbReference type="RefSeq" id="WP_025435490.1">
    <property type="nucleotide sequence ID" value="NZ_CP007452.1"/>
</dbReference>
<evidence type="ECO:0000256" key="5">
    <source>
        <dbReference type="ARBA" id="ARBA00023163"/>
    </source>
</evidence>
<dbReference type="eggNOG" id="COG0781">
    <property type="taxonomic scope" value="Bacteria"/>
</dbReference>
<comment type="function">
    <text evidence="6">Involved in transcription antitermination. Required for transcription of ribosomal RNA (rRNA) genes. Binds specifically to the boxA antiterminator sequence of the ribosomal RNA (rrn) operons.</text>
</comment>
<keyword evidence="4 6" id="KW-0805">Transcription regulation</keyword>
<dbReference type="NCBIfam" id="TIGR01951">
    <property type="entry name" value="nusB"/>
    <property type="match status" value="1"/>
</dbReference>
<keyword evidence="3 6" id="KW-0694">RNA-binding</keyword>
<dbReference type="SUPFAM" id="SSF48013">
    <property type="entry name" value="NusB-like"/>
    <property type="match status" value="1"/>
</dbReference>
<dbReference type="Gene3D" id="1.10.940.10">
    <property type="entry name" value="NusB-like"/>
    <property type="match status" value="1"/>
</dbReference>
<dbReference type="AlphaFoldDB" id="W8TJV0"/>
<organism evidence="8 9">
    <name type="scientific">Peptoclostridium acidaminophilum DSM 3953</name>
    <dbReference type="NCBI Taxonomy" id="1286171"/>
    <lineage>
        <taxon>Bacteria</taxon>
        <taxon>Bacillati</taxon>
        <taxon>Bacillota</taxon>
        <taxon>Clostridia</taxon>
        <taxon>Peptostreptococcales</taxon>
        <taxon>Peptoclostridiaceae</taxon>
        <taxon>Peptoclostridium</taxon>
    </lineage>
</organism>
<dbReference type="OrthoDB" id="9811381at2"/>
<dbReference type="GO" id="GO:0031564">
    <property type="term" value="P:transcription antitermination"/>
    <property type="evidence" value="ECO:0007669"/>
    <property type="project" value="UniProtKB-KW"/>
</dbReference>
<dbReference type="PANTHER" id="PTHR11078:SF3">
    <property type="entry name" value="ANTITERMINATION NUSB DOMAIN-CONTAINING PROTEIN"/>
    <property type="match status" value="1"/>
</dbReference>
<evidence type="ECO:0000313" key="8">
    <source>
        <dbReference type="EMBL" id="AHM56492.1"/>
    </source>
</evidence>
<sequence>MSRKISRDMAMKLAYQMEISKDFSIENVDAFIAENENENAESEFVRDVGMKLVDNKETLDSLISKYSKGWSINRISKIDLSILRIAIAEMLYRNDISKSISINEAVELAKTYGGENSPAFVNGVLGSVANEIQE</sequence>
<dbReference type="PANTHER" id="PTHR11078">
    <property type="entry name" value="N UTILIZATION SUBSTANCE PROTEIN B-RELATED"/>
    <property type="match status" value="1"/>
</dbReference>
<dbReference type="InterPro" id="IPR035926">
    <property type="entry name" value="NusB-like_sf"/>
</dbReference>
<proteinExistence type="inferred from homology"/>
<dbReference type="PATRIC" id="fig|1286171.3.peg.1146"/>
<evidence type="ECO:0000256" key="4">
    <source>
        <dbReference type="ARBA" id="ARBA00023015"/>
    </source>
</evidence>
<dbReference type="EMBL" id="CP007452">
    <property type="protein sequence ID" value="AHM56492.1"/>
    <property type="molecule type" value="Genomic_DNA"/>
</dbReference>
<evidence type="ECO:0000256" key="2">
    <source>
        <dbReference type="ARBA" id="ARBA00022814"/>
    </source>
</evidence>
<name>W8TJV0_PEPAC</name>
<dbReference type="InterPro" id="IPR011605">
    <property type="entry name" value="NusB_fam"/>
</dbReference>
<dbReference type="KEGG" id="eac:EAL2_c11970"/>
<keyword evidence="9" id="KW-1185">Reference proteome</keyword>
<evidence type="ECO:0000256" key="6">
    <source>
        <dbReference type="HAMAP-Rule" id="MF_00073"/>
    </source>
</evidence>
<dbReference type="InterPro" id="IPR006027">
    <property type="entry name" value="NusB_RsmB_TIM44"/>
</dbReference>
<accession>W8TJV0</accession>